<evidence type="ECO:0000313" key="1">
    <source>
        <dbReference type="EMBL" id="KYG70090.1"/>
    </source>
</evidence>
<comment type="caution">
    <text evidence="1">The sequence shown here is derived from an EMBL/GenBank/DDBJ whole genome shotgun (WGS) entry which is preliminary data.</text>
</comment>
<dbReference type="Proteomes" id="UP000075391">
    <property type="component" value="Unassembled WGS sequence"/>
</dbReference>
<proteinExistence type="predicted"/>
<dbReference type="EMBL" id="LUKF01000003">
    <property type="protein sequence ID" value="KYG70090.1"/>
    <property type="molecule type" value="Genomic_DNA"/>
</dbReference>
<sequence length="176" mass="18870">MSDSEEVNMKKLIIISLVALAGCSQKVGSGELDLGSLSEDITYHSQTESTQTAGSFSYVQIELKVDGTFTQSEAEWTSPTVGKKCTLTGTWTAPVADPTSEVGNELVLNVTHVNGGALGTPVEKRYELKELTADTLKVVYTAGADEVDMTNVNYVTYPEYSSAATGSFTDDTFCNR</sequence>
<gene>
    <name evidence="1" type="ORF">AZI85_15505</name>
</gene>
<accession>A0A150WU28</accession>
<organism evidence="1 2">
    <name type="scientific">Bdellovibrio bacteriovorus</name>
    <dbReference type="NCBI Taxonomy" id="959"/>
    <lineage>
        <taxon>Bacteria</taxon>
        <taxon>Pseudomonadati</taxon>
        <taxon>Bdellovibrionota</taxon>
        <taxon>Bdellovibrionia</taxon>
        <taxon>Bdellovibrionales</taxon>
        <taxon>Pseudobdellovibrionaceae</taxon>
        <taxon>Bdellovibrio</taxon>
    </lineage>
</organism>
<name>A0A150WU28_BDEBC</name>
<protein>
    <submittedName>
        <fullName evidence="1">Uncharacterized protein</fullName>
    </submittedName>
</protein>
<dbReference type="AlphaFoldDB" id="A0A150WU28"/>
<reference evidence="1 2" key="1">
    <citation type="submission" date="2016-03" db="EMBL/GenBank/DDBJ databases">
        <authorList>
            <person name="Ploux O."/>
        </authorList>
    </citation>
    <scope>NUCLEOTIDE SEQUENCE [LARGE SCALE GENOMIC DNA]</scope>
    <source>
        <strain evidence="1 2">BER2</strain>
    </source>
</reference>
<evidence type="ECO:0000313" key="2">
    <source>
        <dbReference type="Proteomes" id="UP000075391"/>
    </source>
</evidence>